<dbReference type="GeneID" id="100200796"/>
<proteinExistence type="predicted"/>
<evidence type="ECO:0000313" key="3">
    <source>
        <dbReference type="RefSeq" id="XP_065659774.1"/>
    </source>
</evidence>
<keyword evidence="1" id="KW-0175">Coiled coil</keyword>
<name>A0ABM4CDN5_HYDVU</name>
<dbReference type="Proteomes" id="UP001652625">
    <property type="component" value="Chromosome 08"/>
</dbReference>
<organism evidence="2 3">
    <name type="scientific">Hydra vulgaris</name>
    <name type="common">Hydra</name>
    <name type="synonym">Hydra attenuata</name>
    <dbReference type="NCBI Taxonomy" id="6087"/>
    <lineage>
        <taxon>Eukaryota</taxon>
        <taxon>Metazoa</taxon>
        <taxon>Cnidaria</taxon>
        <taxon>Hydrozoa</taxon>
        <taxon>Hydroidolina</taxon>
        <taxon>Anthoathecata</taxon>
        <taxon>Aplanulata</taxon>
        <taxon>Hydridae</taxon>
        <taxon>Hydra</taxon>
    </lineage>
</organism>
<gene>
    <name evidence="3" type="primary">LOC100200796</name>
</gene>
<keyword evidence="2" id="KW-1185">Reference proteome</keyword>
<reference evidence="3" key="1">
    <citation type="submission" date="2025-08" db="UniProtKB">
        <authorList>
            <consortium name="RefSeq"/>
        </authorList>
    </citation>
    <scope>IDENTIFICATION</scope>
</reference>
<evidence type="ECO:0000256" key="1">
    <source>
        <dbReference type="SAM" id="Coils"/>
    </source>
</evidence>
<protein>
    <submittedName>
        <fullName evidence="3">Uncharacterized protein LOC100200796</fullName>
    </submittedName>
</protein>
<accession>A0ABM4CDN5</accession>
<evidence type="ECO:0000313" key="2">
    <source>
        <dbReference type="Proteomes" id="UP001652625"/>
    </source>
</evidence>
<feature type="coiled-coil region" evidence="1">
    <location>
        <begin position="232"/>
        <end position="261"/>
    </location>
</feature>
<dbReference type="RefSeq" id="XP_065659774.1">
    <property type="nucleotide sequence ID" value="XM_065803702.1"/>
</dbReference>
<sequence>MDSQCNYDLVEEAGLQRLGTSRRKSATEKKLENLLKTAQPLQTNKMTRQMTFPHVVKEASKLNEVIRPVKLLQDDHFVESAGLQRISMSSKKSKTEKLLEKSLNTTPDHVICNTPSDKIPDKLSLENKENKTVSALDSGLGTQTEKVDERLGERVETEGTELGTALTERSQNLSLYRLKNIDPPTPAKGNRISSRTQNLFQQYKVDIENSKADLLKRETTKELREIRLQYQNSTIENEREIEAARKERMEAERLIKFSSNRSIFAN</sequence>